<dbReference type="Proteomes" id="UP001055879">
    <property type="component" value="Linkage Group LG04"/>
</dbReference>
<sequence>MEDYKPRGATSRLKLFGFNVPKDHEEDGTKIPSDNRKYECHYCCREFATSQALGGHQNAHKKERQQLKRAQIEATRRYVYPIISSAYPPPPHRMILPSPSWLYVPRPTPPAAFHGEESTSSTAHPNSRSHMHGSTNQDGDDTFGLDLHLRL</sequence>
<reference evidence="1 2" key="2">
    <citation type="journal article" date="2022" name="Mol. Ecol. Resour.">
        <title>The genomes of chicory, endive, great burdock and yacon provide insights into Asteraceae paleo-polyploidization history and plant inulin production.</title>
        <authorList>
            <person name="Fan W."/>
            <person name="Wang S."/>
            <person name="Wang H."/>
            <person name="Wang A."/>
            <person name="Jiang F."/>
            <person name="Liu H."/>
            <person name="Zhao H."/>
            <person name="Xu D."/>
            <person name="Zhang Y."/>
        </authorList>
    </citation>
    <scope>NUCLEOTIDE SEQUENCE [LARGE SCALE GENOMIC DNA]</scope>
    <source>
        <strain evidence="2">cv. Niubang</strain>
    </source>
</reference>
<name>A0ACB9CIF4_ARCLA</name>
<evidence type="ECO:0000313" key="1">
    <source>
        <dbReference type="EMBL" id="KAI3733938.1"/>
    </source>
</evidence>
<keyword evidence="2" id="KW-1185">Reference proteome</keyword>
<reference evidence="2" key="1">
    <citation type="journal article" date="2022" name="Mol. Ecol. Resour.">
        <title>The genomes of chicory, endive, great burdock and yacon provide insights into Asteraceae palaeo-polyploidization history and plant inulin production.</title>
        <authorList>
            <person name="Fan W."/>
            <person name="Wang S."/>
            <person name="Wang H."/>
            <person name="Wang A."/>
            <person name="Jiang F."/>
            <person name="Liu H."/>
            <person name="Zhao H."/>
            <person name="Xu D."/>
            <person name="Zhang Y."/>
        </authorList>
    </citation>
    <scope>NUCLEOTIDE SEQUENCE [LARGE SCALE GENOMIC DNA]</scope>
    <source>
        <strain evidence="2">cv. Niubang</strain>
    </source>
</reference>
<proteinExistence type="predicted"/>
<organism evidence="1 2">
    <name type="scientific">Arctium lappa</name>
    <name type="common">Greater burdock</name>
    <name type="synonym">Lappa major</name>
    <dbReference type="NCBI Taxonomy" id="4217"/>
    <lineage>
        <taxon>Eukaryota</taxon>
        <taxon>Viridiplantae</taxon>
        <taxon>Streptophyta</taxon>
        <taxon>Embryophyta</taxon>
        <taxon>Tracheophyta</taxon>
        <taxon>Spermatophyta</taxon>
        <taxon>Magnoliopsida</taxon>
        <taxon>eudicotyledons</taxon>
        <taxon>Gunneridae</taxon>
        <taxon>Pentapetalae</taxon>
        <taxon>asterids</taxon>
        <taxon>campanulids</taxon>
        <taxon>Asterales</taxon>
        <taxon>Asteraceae</taxon>
        <taxon>Carduoideae</taxon>
        <taxon>Cardueae</taxon>
        <taxon>Arctiinae</taxon>
        <taxon>Arctium</taxon>
    </lineage>
</organism>
<accession>A0ACB9CIF4</accession>
<comment type="caution">
    <text evidence="1">The sequence shown here is derived from an EMBL/GenBank/DDBJ whole genome shotgun (WGS) entry which is preliminary data.</text>
</comment>
<gene>
    <name evidence="1" type="ORF">L6452_13397</name>
</gene>
<dbReference type="EMBL" id="CM042050">
    <property type="protein sequence ID" value="KAI3733938.1"/>
    <property type="molecule type" value="Genomic_DNA"/>
</dbReference>
<protein>
    <submittedName>
        <fullName evidence="1">Uncharacterized protein</fullName>
    </submittedName>
</protein>
<evidence type="ECO:0000313" key="2">
    <source>
        <dbReference type="Proteomes" id="UP001055879"/>
    </source>
</evidence>